<evidence type="ECO:0000256" key="15">
    <source>
        <dbReference type="PIRSR" id="PIRSR602401-1"/>
    </source>
</evidence>
<keyword evidence="13" id="KW-0472">Membrane</keyword>
<evidence type="ECO:0000256" key="6">
    <source>
        <dbReference type="ARBA" id="ARBA00022617"/>
    </source>
</evidence>
<dbReference type="PANTHER" id="PTHR24292">
    <property type="entry name" value="CYTOCHROME P450"/>
    <property type="match status" value="1"/>
</dbReference>
<dbReference type="EMBL" id="FZQP02003357">
    <property type="protein sequence ID" value="VVC98074.1"/>
    <property type="molecule type" value="Genomic_DNA"/>
</dbReference>
<protein>
    <recommendedName>
        <fullName evidence="5">unspecific monooxygenase</fullName>
        <ecNumber evidence="5">1.14.14.1</ecNumber>
    </recommendedName>
</protein>
<dbReference type="PROSITE" id="PS00086">
    <property type="entry name" value="CYTOCHROME_P450"/>
    <property type="match status" value="1"/>
</dbReference>
<dbReference type="InterPro" id="IPR001128">
    <property type="entry name" value="Cyt_P450"/>
</dbReference>
<dbReference type="InterPro" id="IPR036396">
    <property type="entry name" value="Cyt_P450_sf"/>
</dbReference>
<keyword evidence="8" id="KW-0256">Endoplasmic reticulum</keyword>
<dbReference type="GO" id="GO:0005789">
    <property type="term" value="C:endoplasmic reticulum membrane"/>
    <property type="evidence" value="ECO:0007669"/>
    <property type="project" value="UniProtKB-SubCell"/>
</dbReference>
<organism evidence="17 18">
    <name type="scientific">Leptidea sinapis</name>
    <dbReference type="NCBI Taxonomy" id="189913"/>
    <lineage>
        <taxon>Eukaryota</taxon>
        <taxon>Metazoa</taxon>
        <taxon>Ecdysozoa</taxon>
        <taxon>Arthropoda</taxon>
        <taxon>Hexapoda</taxon>
        <taxon>Insecta</taxon>
        <taxon>Pterygota</taxon>
        <taxon>Neoptera</taxon>
        <taxon>Endopterygota</taxon>
        <taxon>Lepidoptera</taxon>
        <taxon>Glossata</taxon>
        <taxon>Ditrysia</taxon>
        <taxon>Papilionoidea</taxon>
        <taxon>Pieridae</taxon>
        <taxon>Dismorphiinae</taxon>
        <taxon>Leptidea</taxon>
    </lineage>
</organism>
<evidence type="ECO:0000256" key="12">
    <source>
        <dbReference type="ARBA" id="ARBA00023033"/>
    </source>
</evidence>
<dbReference type="InterPro" id="IPR002401">
    <property type="entry name" value="Cyt_P450_E_grp-I"/>
</dbReference>
<comment type="similarity">
    <text evidence="4 16">Belongs to the cytochrome P450 family.</text>
</comment>
<reference evidence="17 18" key="1">
    <citation type="submission" date="2017-07" db="EMBL/GenBank/DDBJ databases">
        <authorList>
            <person name="Talla V."/>
            <person name="Backstrom N."/>
        </authorList>
    </citation>
    <scope>NUCLEOTIDE SEQUENCE [LARGE SCALE GENOMIC DNA]</scope>
</reference>
<evidence type="ECO:0000256" key="11">
    <source>
        <dbReference type="ARBA" id="ARBA00023004"/>
    </source>
</evidence>
<dbReference type="Pfam" id="PF00067">
    <property type="entry name" value="p450"/>
    <property type="match status" value="1"/>
</dbReference>
<dbReference type="PANTHER" id="PTHR24292:SF54">
    <property type="entry name" value="CYP9F3-RELATED"/>
    <property type="match status" value="1"/>
</dbReference>
<keyword evidence="7 15" id="KW-0479">Metal-binding</keyword>
<dbReference type="Gene3D" id="1.10.630.10">
    <property type="entry name" value="Cytochrome P450"/>
    <property type="match status" value="2"/>
</dbReference>
<evidence type="ECO:0000256" key="7">
    <source>
        <dbReference type="ARBA" id="ARBA00022723"/>
    </source>
</evidence>
<sequence>MTSVLIVCFVLLLILCYYVMERKFKYWKQRNVPYLKPLLIFGNYKEYLTLNKTIFSVVSEIYEQFPNEPYVGAFYGTEPTLILRDPEYIKVHVPVYSLHHDADYFPEPEVFRPERFLDKDNIRQYTYMPFGGGPRICIGLRFAKMQVMAGLLTVLRKCRVELADGMPRSLEFEPRAITTQPIQEIHVKLIRR</sequence>
<dbReference type="EC" id="1.14.14.1" evidence="5"/>
<dbReference type="SUPFAM" id="SSF48264">
    <property type="entry name" value="Cytochrome P450"/>
    <property type="match status" value="2"/>
</dbReference>
<evidence type="ECO:0000256" key="2">
    <source>
        <dbReference type="ARBA" id="ARBA00004174"/>
    </source>
</evidence>
<dbReference type="AlphaFoldDB" id="A0A5E4QKA2"/>
<dbReference type="GO" id="GO:0005506">
    <property type="term" value="F:iron ion binding"/>
    <property type="evidence" value="ECO:0007669"/>
    <property type="project" value="InterPro"/>
</dbReference>
<gene>
    <name evidence="17" type="ORF">LSINAPIS_LOCUS9220</name>
</gene>
<name>A0A5E4QKA2_9NEOP</name>
<evidence type="ECO:0000256" key="16">
    <source>
        <dbReference type="RuleBase" id="RU000461"/>
    </source>
</evidence>
<dbReference type="GO" id="GO:0016712">
    <property type="term" value="F:oxidoreductase activity, acting on paired donors, with incorporation or reduction of molecular oxygen, reduced flavin or flavoprotein as one donor, and incorporation of one atom of oxygen"/>
    <property type="evidence" value="ECO:0007669"/>
    <property type="project" value="UniProtKB-EC"/>
</dbReference>
<keyword evidence="12 16" id="KW-0503">Monooxygenase</keyword>
<dbReference type="InterPro" id="IPR017972">
    <property type="entry name" value="Cyt_P450_CS"/>
</dbReference>
<accession>A0A5E4QKA2</accession>
<dbReference type="Proteomes" id="UP000324832">
    <property type="component" value="Unassembled WGS sequence"/>
</dbReference>
<evidence type="ECO:0000256" key="14">
    <source>
        <dbReference type="ARBA" id="ARBA00047827"/>
    </source>
</evidence>
<dbReference type="GO" id="GO:0020037">
    <property type="term" value="F:heme binding"/>
    <property type="evidence" value="ECO:0007669"/>
    <property type="project" value="InterPro"/>
</dbReference>
<keyword evidence="11 15" id="KW-0408">Iron</keyword>
<comment type="subcellular location">
    <subcellularLocation>
        <location evidence="3">Endoplasmic reticulum membrane</location>
        <topology evidence="3">Peripheral membrane protein</topology>
    </subcellularLocation>
    <subcellularLocation>
        <location evidence="2">Microsome membrane</location>
        <topology evidence="2">Peripheral membrane protein</topology>
    </subcellularLocation>
</comment>
<proteinExistence type="inferred from homology"/>
<dbReference type="InterPro" id="IPR050476">
    <property type="entry name" value="Insect_CytP450_Detox"/>
</dbReference>
<evidence type="ECO:0000256" key="1">
    <source>
        <dbReference type="ARBA" id="ARBA00001971"/>
    </source>
</evidence>
<evidence type="ECO:0000256" key="13">
    <source>
        <dbReference type="ARBA" id="ARBA00023136"/>
    </source>
</evidence>
<evidence type="ECO:0000256" key="4">
    <source>
        <dbReference type="ARBA" id="ARBA00010617"/>
    </source>
</evidence>
<evidence type="ECO:0000256" key="8">
    <source>
        <dbReference type="ARBA" id="ARBA00022824"/>
    </source>
</evidence>
<keyword evidence="6 15" id="KW-0349">Heme</keyword>
<keyword evidence="18" id="KW-1185">Reference proteome</keyword>
<evidence type="ECO:0000313" key="18">
    <source>
        <dbReference type="Proteomes" id="UP000324832"/>
    </source>
</evidence>
<feature type="binding site" description="axial binding residue" evidence="15">
    <location>
        <position position="137"/>
    </location>
    <ligand>
        <name>heme</name>
        <dbReference type="ChEBI" id="CHEBI:30413"/>
    </ligand>
    <ligandPart>
        <name>Fe</name>
        <dbReference type="ChEBI" id="CHEBI:18248"/>
    </ligandPart>
</feature>
<dbReference type="PRINTS" id="PR00463">
    <property type="entry name" value="EP450I"/>
</dbReference>
<comment type="catalytic activity">
    <reaction evidence="14">
        <text>an organic molecule + reduced [NADPH--hemoprotein reductase] + O2 = an alcohol + oxidized [NADPH--hemoprotein reductase] + H2O + H(+)</text>
        <dbReference type="Rhea" id="RHEA:17149"/>
        <dbReference type="Rhea" id="RHEA-COMP:11964"/>
        <dbReference type="Rhea" id="RHEA-COMP:11965"/>
        <dbReference type="ChEBI" id="CHEBI:15377"/>
        <dbReference type="ChEBI" id="CHEBI:15378"/>
        <dbReference type="ChEBI" id="CHEBI:15379"/>
        <dbReference type="ChEBI" id="CHEBI:30879"/>
        <dbReference type="ChEBI" id="CHEBI:57618"/>
        <dbReference type="ChEBI" id="CHEBI:58210"/>
        <dbReference type="ChEBI" id="CHEBI:142491"/>
        <dbReference type="EC" id="1.14.14.1"/>
    </reaction>
</comment>
<evidence type="ECO:0000256" key="5">
    <source>
        <dbReference type="ARBA" id="ARBA00012109"/>
    </source>
</evidence>
<evidence type="ECO:0000313" key="17">
    <source>
        <dbReference type="EMBL" id="VVC98074.1"/>
    </source>
</evidence>
<evidence type="ECO:0000256" key="9">
    <source>
        <dbReference type="ARBA" id="ARBA00022848"/>
    </source>
</evidence>
<comment type="cofactor">
    <cofactor evidence="1 15">
        <name>heme</name>
        <dbReference type="ChEBI" id="CHEBI:30413"/>
    </cofactor>
</comment>
<keyword evidence="10 16" id="KW-0560">Oxidoreductase</keyword>
<evidence type="ECO:0000256" key="3">
    <source>
        <dbReference type="ARBA" id="ARBA00004406"/>
    </source>
</evidence>
<keyword evidence="9" id="KW-0492">Microsome</keyword>
<evidence type="ECO:0000256" key="10">
    <source>
        <dbReference type="ARBA" id="ARBA00023002"/>
    </source>
</evidence>